<dbReference type="InterPro" id="IPR015760">
    <property type="entry name" value="TIF_IF2"/>
</dbReference>
<name>A0ABR3FSG3_9AGAR</name>
<dbReference type="CDD" id="cd01887">
    <property type="entry name" value="IF2_eIF5B"/>
    <property type="match status" value="1"/>
</dbReference>
<dbReference type="PANTHER" id="PTHR43381">
    <property type="entry name" value="TRANSLATION INITIATION FACTOR IF-2-RELATED"/>
    <property type="match status" value="1"/>
</dbReference>
<keyword evidence="5" id="KW-0648">Protein biosynthesis</keyword>
<evidence type="ECO:0000256" key="11">
    <source>
        <dbReference type="SAM" id="MobiDB-lite"/>
    </source>
</evidence>
<evidence type="ECO:0000256" key="5">
    <source>
        <dbReference type="ARBA" id="ARBA00022917"/>
    </source>
</evidence>
<dbReference type="Pfam" id="PF11987">
    <property type="entry name" value="IF-2"/>
    <property type="match status" value="1"/>
</dbReference>
<dbReference type="Pfam" id="PF22042">
    <property type="entry name" value="EF-G_D2"/>
    <property type="match status" value="1"/>
</dbReference>
<sequence length="879" mass="94144">MHRHGKVVPSFCRGSVRSRAASTAVKRKVDVDLGKWTKPSTGALDGTKWATRPSSIGAGASGRPQNPSSFPSPSSSTRRTPQRSWSTPSPPNYSATGQGVIDKKDLFRDVAPHVGVSEKAAPKQRLLPDVSAERQSAWSGSRTAGKWGRTAQDSLLRPVQNMRRTTAPDQRQSTSKAQEQNSQRRQDTLVGNAIENESLYEEDTRLGSSSASKFHRDRRHKGRGSIVQMLEDMPHLSQSDGYTGSRRLAQTKAKAKAKKTSVEKKIRADVYIPSVVSVGALAQLLGVRLERLQQRMKRSGMADETSYDHVLTSDYAILLAEEFGRNPIVSDELAFDIHPSPPHPNPTALPHRPPVVTIMGHVDHGKTTLLDTLRSASVAKGEAGGITQHIGAFSVPVAANTGSTGGPRSITFLDTPGHAAFSAMRARGAGTTDIVVLVVAADDGIMPQTREVIELIKKEQDNVGVVVAINKVDKPGVDVEAVQKSLLAEGIQLEAFGGDVPSVAVSGLNGQGLSEFVETLSAIAEMQDLRAETDGPVHGYILESKMHKGLGAVATVLVRRGSLTVGSHIISGTSQAKVRVMNDSSGKSVKSASPGMAVTVSGWKTLPNAGDDVLQGSESDIKKAIANRQRKAELEASLVDVEAINASRREERERRELEAEGIAMEKEENTGPKELKLVVKADVSGSAEAVTGALQGMGNHLATTKVIYSGVGDVTESDVTLAKTAGGMIVAFNVQVPRAMEVLAAQDSVSISSSGIIYRLIEQVKEHVIKLLPSVIEKTVTGEADVLQIFEIQLRSKQTTKVAGCRVTNGLVERSKQARVIRKGEVMHEGPVETLRQVKKDVTEVRKGSECGLNLVGFSDLREGDTIQMFSAVEKPGTL</sequence>
<evidence type="ECO:0000313" key="13">
    <source>
        <dbReference type="EMBL" id="KAL0578138.1"/>
    </source>
</evidence>
<keyword evidence="6" id="KW-0809">Transit peptide</keyword>
<evidence type="ECO:0000259" key="12">
    <source>
        <dbReference type="PROSITE" id="PS51722"/>
    </source>
</evidence>
<dbReference type="NCBIfam" id="TIGR00487">
    <property type="entry name" value="IF-2"/>
    <property type="match status" value="1"/>
</dbReference>
<reference evidence="13 14" key="1">
    <citation type="submission" date="2024-02" db="EMBL/GenBank/DDBJ databases">
        <title>A draft genome for the cacao thread blight pathogen Marasmius crinis-equi.</title>
        <authorList>
            <person name="Cohen S.P."/>
            <person name="Baruah I.K."/>
            <person name="Amoako-Attah I."/>
            <person name="Bukari Y."/>
            <person name="Meinhardt L.W."/>
            <person name="Bailey B.A."/>
        </authorList>
    </citation>
    <scope>NUCLEOTIDE SEQUENCE [LARGE SCALE GENOMIC DNA]</scope>
    <source>
        <strain evidence="13 14">GH-76</strain>
    </source>
</reference>
<dbReference type="Gene3D" id="2.40.30.10">
    <property type="entry name" value="Translation factors"/>
    <property type="match status" value="2"/>
</dbReference>
<feature type="region of interest" description="Disordered" evidence="11">
    <location>
        <begin position="35"/>
        <end position="101"/>
    </location>
</feature>
<dbReference type="GO" id="GO:0003743">
    <property type="term" value="F:translation initiation factor activity"/>
    <property type="evidence" value="ECO:0007669"/>
    <property type="project" value="UniProtKB-KW"/>
</dbReference>
<protein>
    <recommendedName>
        <fullName evidence="10">Translation initiation factor IF-2, mitochondrial</fullName>
    </recommendedName>
</protein>
<feature type="domain" description="Tr-type G" evidence="12">
    <location>
        <begin position="351"/>
        <end position="530"/>
    </location>
</feature>
<evidence type="ECO:0000256" key="6">
    <source>
        <dbReference type="ARBA" id="ARBA00022946"/>
    </source>
</evidence>
<dbReference type="InterPro" id="IPR009000">
    <property type="entry name" value="Transl_B-barrel_sf"/>
</dbReference>
<organism evidence="13 14">
    <name type="scientific">Marasmius crinis-equi</name>
    <dbReference type="NCBI Taxonomy" id="585013"/>
    <lineage>
        <taxon>Eukaryota</taxon>
        <taxon>Fungi</taxon>
        <taxon>Dikarya</taxon>
        <taxon>Basidiomycota</taxon>
        <taxon>Agaricomycotina</taxon>
        <taxon>Agaricomycetes</taxon>
        <taxon>Agaricomycetidae</taxon>
        <taxon>Agaricales</taxon>
        <taxon>Marasmiineae</taxon>
        <taxon>Marasmiaceae</taxon>
        <taxon>Marasmius</taxon>
    </lineage>
</organism>
<dbReference type="InterPro" id="IPR000178">
    <property type="entry name" value="TF_IF2_bacterial-like"/>
</dbReference>
<evidence type="ECO:0000256" key="2">
    <source>
        <dbReference type="ARBA" id="ARBA00007733"/>
    </source>
</evidence>
<dbReference type="PROSITE" id="PS51722">
    <property type="entry name" value="G_TR_2"/>
    <property type="match status" value="1"/>
</dbReference>
<keyword evidence="3 13" id="KW-0396">Initiation factor</keyword>
<dbReference type="SUPFAM" id="SSF50447">
    <property type="entry name" value="Translation proteins"/>
    <property type="match status" value="2"/>
</dbReference>
<evidence type="ECO:0000256" key="9">
    <source>
        <dbReference type="ARBA" id="ARBA00025162"/>
    </source>
</evidence>
<gene>
    <name evidence="13" type="primary">IFM1</name>
    <name evidence="13" type="ORF">V5O48_003843</name>
</gene>
<feature type="compositionally biased region" description="Polar residues" evidence="11">
    <location>
        <begin position="133"/>
        <end position="142"/>
    </location>
</feature>
<dbReference type="CDD" id="cd03702">
    <property type="entry name" value="IF2_mtIF2_II"/>
    <property type="match status" value="1"/>
</dbReference>
<evidence type="ECO:0000256" key="8">
    <source>
        <dbReference type="ARBA" id="ARBA00023134"/>
    </source>
</evidence>
<evidence type="ECO:0000256" key="7">
    <source>
        <dbReference type="ARBA" id="ARBA00023128"/>
    </source>
</evidence>
<evidence type="ECO:0000256" key="3">
    <source>
        <dbReference type="ARBA" id="ARBA00022540"/>
    </source>
</evidence>
<accession>A0ABR3FSG3</accession>
<keyword evidence="7" id="KW-0496">Mitochondrion</keyword>
<dbReference type="HAMAP" id="MF_00100_B">
    <property type="entry name" value="IF_2_B"/>
    <property type="match status" value="1"/>
</dbReference>
<dbReference type="SUPFAM" id="SSF52156">
    <property type="entry name" value="Initiation factor IF2/eIF5b, domain 3"/>
    <property type="match status" value="1"/>
</dbReference>
<proteinExistence type="inferred from homology"/>
<comment type="subcellular location">
    <subcellularLocation>
        <location evidence="1">Mitochondrion</location>
    </subcellularLocation>
</comment>
<comment type="function">
    <text evidence="9">One of the essential components for the initiation of protein synthesis. Protects formylmethionyl-tRNA from spontaneous hydrolysis and promotes its binding to the 30S ribosomal subunits. Also involved in the hydrolysis of GTP during the formation of the 70S ribosomal complex.</text>
</comment>
<dbReference type="Proteomes" id="UP001465976">
    <property type="component" value="Unassembled WGS sequence"/>
</dbReference>
<feature type="compositionally biased region" description="Polar residues" evidence="11">
    <location>
        <begin position="162"/>
        <end position="181"/>
    </location>
</feature>
<keyword evidence="14" id="KW-1185">Reference proteome</keyword>
<dbReference type="InterPro" id="IPR027417">
    <property type="entry name" value="P-loop_NTPase"/>
</dbReference>
<dbReference type="InterPro" id="IPR005225">
    <property type="entry name" value="Small_GTP-bd"/>
</dbReference>
<evidence type="ECO:0000256" key="10">
    <source>
        <dbReference type="ARBA" id="ARBA00044200"/>
    </source>
</evidence>
<feature type="compositionally biased region" description="Low complexity" evidence="11">
    <location>
        <begin position="67"/>
        <end position="87"/>
    </location>
</feature>
<dbReference type="Pfam" id="PF00009">
    <property type="entry name" value="GTP_EFTU"/>
    <property type="match status" value="1"/>
</dbReference>
<comment type="caution">
    <text evidence="13">The sequence shown here is derived from an EMBL/GenBank/DDBJ whole genome shotgun (WGS) entry which is preliminary data.</text>
</comment>
<dbReference type="NCBIfam" id="TIGR00231">
    <property type="entry name" value="small_GTP"/>
    <property type="match status" value="1"/>
</dbReference>
<comment type="similarity">
    <text evidence="2">Belongs to the TRAFAC class translation factor GTPase superfamily. Classic translation factor GTPase family. IF-2 subfamily.</text>
</comment>
<dbReference type="PANTHER" id="PTHR43381:SF20">
    <property type="entry name" value="TRANSLATION INITIATION FACTOR IF-2, MITOCHONDRIAL"/>
    <property type="match status" value="1"/>
</dbReference>
<dbReference type="InterPro" id="IPR053905">
    <property type="entry name" value="EF-G-like_DII"/>
</dbReference>
<dbReference type="Gene3D" id="3.40.50.300">
    <property type="entry name" value="P-loop containing nucleotide triphosphate hydrolases"/>
    <property type="match status" value="1"/>
</dbReference>
<dbReference type="InterPro" id="IPR044145">
    <property type="entry name" value="IF2_II"/>
</dbReference>
<dbReference type="InterPro" id="IPR023115">
    <property type="entry name" value="TIF_IF2_dom3"/>
</dbReference>
<keyword evidence="8" id="KW-0342">GTP-binding</keyword>
<dbReference type="EMBL" id="JBAHYK010000117">
    <property type="protein sequence ID" value="KAL0578138.1"/>
    <property type="molecule type" value="Genomic_DNA"/>
</dbReference>
<dbReference type="CDD" id="cd03692">
    <property type="entry name" value="mtIF2_IVc"/>
    <property type="match status" value="1"/>
</dbReference>
<dbReference type="SUPFAM" id="SSF52540">
    <property type="entry name" value="P-loop containing nucleoside triphosphate hydrolases"/>
    <property type="match status" value="1"/>
</dbReference>
<dbReference type="InterPro" id="IPR036925">
    <property type="entry name" value="TIF_IF2_dom3_sf"/>
</dbReference>
<keyword evidence="4" id="KW-0547">Nucleotide-binding</keyword>
<dbReference type="InterPro" id="IPR000795">
    <property type="entry name" value="T_Tr_GTP-bd_dom"/>
</dbReference>
<evidence type="ECO:0000256" key="1">
    <source>
        <dbReference type="ARBA" id="ARBA00004173"/>
    </source>
</evidence>
<dbReference type="PRINTS" id="PR00315">
    <property type="entry name" value="ELONGATNFCT"/>
</dbReference>
<evidence type="ECO:0000313" key="14">
    <source>
        <dbReference type="Proteomes" id="UP001465976"/>
    </source>
</evidence>
<dbReference type="Gene3D" id="3.40.50.10050">
    <property type="entry name" value="Translation initiation factor IF- 2, domain 3"/>
    <property type="match status" value="1"/>
</dbReference>
<feature type="region of interest" description="Disordered" evidence="11">
    <location>
        <begin position="113"/>
        <end position="220"/>
    </location>
</feature>
<evidence type="ECO:0000256" key="4">
    <source>
        <dbReference type="ARBA" id="ARBA00022741"/>
    </source>
</evidence>